<protein>
    <submittedName>
        <fullName evidence="1">HAD-superfamily hydrolase subfamily IA, variant 3</fullName>
    </submittedName>
</protein>
<dbReference type="STRING" id="698738.OLEAN_C36530"/>
<proteinExistence type="predicted"/>
<keyword evidence="1" id="KW-0378">Hydrolase</keyword>
<dbReference type="HOGENOM" id="CLU_106706_0_0_6"/>
<evidence type="ECO:0000313" key="2">
    <source>
        <dbReference type="Proteomes" id="UP000032749"/>
    </source>
</evidence>
<dbReference type="SFLD" id="SFLDG01129">
    <property type="entry name" value="C1.5:_HAD__Beta-PGM__Phosphata"/>
    <property type="match status" value="1"/>
</dbReference>
<name>R4YV99_OLEAN</name>
<dbReference type="GO" id="GO:0005829">
    <property type="term" value="C:cytosol"/>
    <property type="evidence" value="ECO:0007669"/>
    <property type="project" value="TreeGrafter"/>
</dbReference>
<reference evidence="1 2" key="1">
    <citation type="journal article" date="2013" name="Nat. Commun.">
        <title>Genome sequence and functional genomic analysis of the oil-degrading bacterium Oleispira antarctica.</title>
        <authorList>
            <person name="Kube M."/>
            <person name="Chernikova T.N."/>
            <person name="Al-Ramahi Y."/>
            <person name="Beloqui A."/>
            <person name="Lopez-Cortez N."/>
            <person name="Guazzaroni M.E."/>
            <person name="Heipieper H.J."/>
            <person name="Klages S."/>
            <person name="Kotsyurbenko O.R."/>
            <person name="Langer I."/>
            <person name="Nechitaylo T.Y."/>
            <person name="Lunsdorf H."/>
            <person name="Fernandez M."/>
            <person name="Juarez S."/>
            <person name="Ciordia S."/>
            <person name="Singer A."/>
            <person name="Kagan O."/>
            <person name="Egorova O."/>
            <person name="Petit P.A."/>
            <person name="Stogios P."/>
            <person name="Kim Y."/>
            <person name="Tchigvintsev A."/>
            <person name="Flick R."/>
            <person name="Denaro R."/>
            <person name="Genovese M."/>
            <person name="Albar J.P."/>
            <person name="Reva O.N."/>
            <person name="Martinez-Gomariz M."/>
            <person name="Tran H."/>
            <person name="Ferrer M."/>
            <person name="Savchenko A."/>
            <person name="Yakunin A.F."/>
            <person name="Yakimov M.M."/>
            <person name="Golyshina O.V."/>
            <person name="Reinhardt R."/>
            <person name="Golyshin P.N."/>
        </authorList>
    </citation>
    <scope>NUCLEOTIDE SEQUENCE [LARGE SCALE GENOMIC DNA]</scope>
</reference>
<keyword evidence="2" id="KW-1185">Reference proteome</keyword>
<dbReference type="InterPro" id="IPR050155">
    <property type="entry name" value="HAD-like_hydrolase_sf"/>
</dbReference>
<dbReference type="NCBIfam" id="TIGR01509">
    <property type="entry name" value="HAD-SF-IA-v3"/>
    <property type="match status" value="1"/>
</dbReference>
<evidence type="ECO:0000313" key="1">
    <source>
        <dbReference type="EMBL" id="CCK77829.1"/>
    </source>
</evidence>
<dbReference type="Proteomes" id="UP000032749">
    <property type="component" value="Chromosome"/>
</dbReference>
<dbReference type="SUPFAM" id="SSF56784">
    <property type="entry name" value="HAD-like"/>
    <property type="match status" value="1"/>
</dbReference>
<dbReference type="OrthoDB" id="9773910at2"/>
<dbReference type="PANTHER" id="PTHR43434">
    <property type="entry name" value="PHOSPHOGLYCOLATE PHOSPHATASE"/>
    <property type="match status" value="1"/>
</dbReference>
<accession>R4YV99</accession>
<dbReference type="Gene3D" id="3.40.50.1000">
    <property type="entry name" value="HAD superfamily/HAD-like"/>
    <property type="match status" value="1"/>
</dbReference>
<dbReference type="InterPro" id="IPR036412">
    <property type="entry name" value="HAD-like_sf"/>
</dbReference>
<dbReference type="EMBL" id="FO203512">
    <property type="protein sequence ID" value="CCK77829.1"/>
    <property type="molecule type" value="Genomic_DNA"/>
</dbReference>
<dbReference type="InterPro" id="IPR023214">
    <property type="entry name" value="HAD_sf"/>
</dbReference>
<dbReference type="NCBIfam" id="NF011564">
    <property type="entry name" value="PRK14988.1"/>
    <property type="match status" value="1"/>
</dbReference>
<dbReference type="GO" id="GO:0008967">
    <property type="term" value="F:phosphoglycolate phosphatase activity"/>
    <property type="evidence" value="ECO:0007669"/>
    <property type="project" value="TreeGrafter"/>
</dbReference>
<dbReference type="PATRIC" id="fig|698738.3.peg.3800"/>
<dbReference type="Pfam" id="PF13419">
    <property type="entry name" value="HAD_2"/>
    <property type="match status" value="1"/>
</dbReference>
<organism evidence="1 2">
    <name type="scientific">Oleispira antarctica RB-8</name>
    <dbReference type="NCBI Taxonomy" id="698738"/>
    <lineage>
        <taxon>Bacteria</taxon>
        <taxon>Pseudomonadati</taxon>
        <taxon>Pseudomonadota</taxon>
        <taxon>Gammaproteobacteria</taxon>
        <taxon>Oceanospirillales</taxon>
        <taxon>Oceanospirillaceae</taxon>
        <taxon>Oleispira</taxon>
    </lineage>
</organism>
<sequence>MTDKQAQASVKKAHTQQAYSIEQWSQIETVLLDMDGTLLDLHFDNYFWLQLMPAKYAELYGVDHAEAHQVLKQVSDDVYGTLNWYCLDYWSELLSMPVAELKQDIIEKVQYRPHVKDFLKMLKQQGKRAIIVTNAHRDSVNLKMAHTGLDKLVDRIISSHDYQEPKESQAFWQHLQQDEPFEIENTLLIDDSQAVLKSAKTWGFKHLLTIFHPDSQKVPNTDSQHPGIHHFDELLHEKDAHKDDEG</sequence>
<dbReference type="InterPro" id="IPR041492">
    <property type="entry name" value="HAD_2"/>
</dbReference>
<dbReference type="AlphaFoldDB" id="R4YV99"/>
<dbReference type="KEGG" id="oai:OLEAN_C36530"/>
<dbReference type="SFLD" id="SFLDS00003">
    <property type="entry name" value="Haloacid_Dehalogenase"/>
    <property type="match status" value="1"/>
</dbReference>
<gene>
    <name evidence="1" type="ORF">OLEAN_C36530</name>
</gene>
<dbReference type="CDD" id="cd01427">
    <property type="entry name" value="HAD_like"/>
    <property type="match status" value="1"/>
</dbReference>
<dbReference type="GO" id="GO:0006281">
    <property type="term" value="P:DNA repair"/>
    <property type="evidence" value="ECO:0007669"/>
    <property type="project" value="TreeGrafter"/>
</dbReference>
<dbReference type="InterPro" id="IPR006439">
    <property type="entry name" value="HAD-SF_hydro_IA"/>
</dbReference>
<dbReference type="PANTHER" id="PTHR43434:SF3">
    <property type="entry name" value="GMP_IMP NUCLEOTIDASE YRFG"/>
    <property type="match status" value="1"/>
</dbReference>